<accession>A0A653D160</accession>
<protein>
    <submittedName>
        <fullName evidence="1">Uncharacterized protein</fullName>
    </submittedName>
</protein>
<dbReference type="EMBL" id="CAACVG010009687">
    <property type="protein sequence ID" value="VEN53863.1"/>
    <property type="molecule type" value="Genomic_DNA"/>
</dbReference>
<gene>
    <name evidence="1" type="ORF">CALMAC_LOCUS13534</name>
</gene>
<dbReference type="AlphaFoldDB" id="A0A653D160"/>
<name>A0A653D160_CALMS</name>
<proteinExistence type="predicted"/>
<sequence length="88" mass="10311">MDMTPTYWEENSNIQRVKYESCNTHDEVARMKDERPVYSCCVDTNLNFSTATCSEDDCEYGPYKKNKVARVSTFTNKSSNRNIYLLFI</sequence>
<dbReference type="Proteomes" id="UP000410492">
    <property type="component" value="Unassembled WGS sequence"/>
</dbReference>
<organism evidence="1 2">
    <name type="scientific">Callosobruchus maculatus</name>
    <name type="common">Southern cowpea weevil</name>
    <name type="synonym">Pulse bruchid</name>
    <dbReference type="NCBI Taxonomy" id="64391"/>
    <lineage>
        <taxon>Eukaryota</taxon>
        <taxon>Metazoa</taxon>
        <taxon>Ecdysozoa</taxon>
        <taxon>Arthropoda</taxon>
        <taxon>Hexapoda</taxon>
        <taxon>Insecta</taxon>
        <taxon>Pterygota</taxon>
        <taxon>Neoptera</taxon>
        <taxon>Endopterygota</taxon>
        <taxon>Coleoptera</taxon>
        <taxon>Polyphaga</taxon>
        <taxon>Cucujiformia</taxon>
        <taxon>Chrysomeloidea</taxon>
        <taxon>Chrysomelidae</taxon>
        <taxon>Bruchinae</taxon>
        <taxon>Bruchini</taxon>
        <taxon>Callosobruchus</taxon>
    </lineage>
</organism>
<dbReference type="OrthoDB" id="6371181at2759"/>
<keyword evidence="2" id="KW-1185">Reference proteome</keyword>
<reference evidence="1 2" key="1">
    <citation type="submission" date="2019-01" db="EMBL/GenBank/DDBJ databases">
        <authorList>
            <person name="Sayadi A."/>
        </authorList>
    </citation>
    <scope>NUCLEOTIDE SEQUENCE [LARGE SCALE GENOMIC DNA]</scope>
</reference>
<evidence type="ECO:0000313" key="1">
    <source>
        <dbReference type="EMBL" id="VEN53863.1"/>
    </source>
</evidence>
<evidence type="ECO:0000313" key="2">
    <source>
        <dbReference type="Proteomes" id="UP000410492"/>
    </source>
</evidence>